<name>A0ABS7TXD8_9BACT</name>
<dbReference type="PANTHER" id="PTHR11739:SF4">
    <property type="entry name" value="CITRATE SYNTHASE, PEROXISOMAL"/>
    <property type="match status" value="1"/>
</dbReference>
<dbReference type="SUPFAM" id="SSF46955">
    <property type="entry name" value="Putative DNA-binding domain"/>
    <property type="match status" value="1"/>
</dbReference>
<evidence type="ECO:0000313" key="7">
    <source>
        <dbReference type="Proteomes" id="UP001139031"/>
    </source>
</evidence>
<feature type="domain" description="HTH merR-type" evidence="5">
    <location>
        <begin position="19"/>
        <end position="63"/>
    </location>
</feature>
<protein>
    <recommendedName>
        <fullName evidence="3">citrate synthase (unknown stereospecificity)</fullName>
        <ecNumber evidence="3">2.3.3.16</ecNumber>
    </recommendedName>
</protein>
<evidence type="ECO:0000256" key="3">
    <source>
        <dbReference type="ARBA" id="ARBA00012972"/>
    </source>
</evidence>
<evidence type="ECO:0000256" key="4">
    <source>
        <dbReference type="ARBA" id="ARBA00022679"/>
    </source>
</evidence>
<evidence type="ECO:0000256" key="2">
    <source>
        <dbReference type="ARBA" id="ARBA00010566"/>
    </source>
</evidence>
<sequence length="419" mass="43534">MSEGRGDHHDEGAEFVSGKEAAALLGVKRETLYAYASRGLVRSEPGGAGRERRYSRDDLERLKARRDARAGHGPVAAGALRWGEPVLESALTAIEAAGPRYRGRPAVELAEATSFEAVAELLWSGVSPEQAPRWSVAGLGVRLASLTALLPEGALPLVTLALAVPALAAADPDRFNPAPGPELVRARALILRMAALAGAGLDVEQVRPALAEADVAGALLVSLGAPATARARQVMGRALVLSADHELNASAFAVRVAASAGADLYACVCAGLATLSGPRHGGMADRVEALVTEVGKPERARAVVQERARRGEEIPGFGHPLYPDGDPRATALLAAAAEHAPRSPKVRTIHAVVAAMRDAGREPPSFDIGLVALGAALGLPPRTTVAIFAVGRAAGWLAHAFEQRAAGFLLRPRARYVGP</sequence>
<dbReference type="EMBL" id="JAIRAU010000036">
    <property type="protein sequence ID" value="MBZ5712878.1"/>
    <property type="molecule type" value="Genomic_DNA"/>
</dbReference>
<dbReference type="EC" id="2.3.3.16" evidence="3"/>
<keyword evidence="7" id="KW-1185">Reference proteome</keyword>
<dbReference type="SUPFAM" id="SSF48256">
    <property type="entry name" value="Citrate synthase"/>
    <property type="match status" value="1"/>
</dbReference>
<organism evidence="6 7">
    <name type="scientific">Nannocystis pusilla</name>
    <dbReference type="NCBI Taxonomy" id="889268"/>
    <lineage>
        <taxon>Bacteria</taxon>
        <taxon>Pseudomonadati</taxon>
        <taxon>Myxococcota</taxon>
        <taxon>Polyangia</taxon>
        <taxon>Nannocystales</taxon>
        <taxon>Nannocystaceae</taxon>
        <taxon>Nannocystis</taxon>
    </lineage>
</organism>
<dbReference type="PROSITE" id="PS50937">
    <property type="entry name" value="HTH_MERR_2"/>
    <property type="match status" value="1"/>
</dbReference>
<dbReference type="InterPro" id="IPR000551">
    <property type="entry name" value="MerR-type_HTH_dom"/>
</dbReference>
<comment type="similarity">
    <text evidence="2">Belongs to the citrate synthase family.</text>
</comment>
<accession>A0ABS7TXD8</accession>
<gene>
    <name evidence="6" type="ORF">K7C98_26865</name>
</gene>
<dbReference type="Gene3D" id="1.10.230.10">
    <property type="entry name" value="Cytochrome P450-Terp, domain 2"/>
    <property type="match status" value="1"/>
</dbReference>
<keyword evidence="4" id="KW-0808">Transferase</keyword>
<dbReference type="Pfam" id="PF12728">
    <property type="entry name" value="HTH_17"/>
    <property type="match status" value="1"/>
</dbReference>
<proteinExistence type="inferred from homology"/>
<dbReference type="Gene3D" id="1.10.1660.10">
    <property type="match status" value="1"/>
</dbReference>
<evidence type="ECO:0000313" key="6">
    <source>
        <dbReference type="EMBL" id="MBZ5712878.1"/>
    </source>
</evidence>
<comment type="pathway">
    <text evidence="1">Carbohydrate metabolism; tricarboxylic acid cycle; isocitrate from oxaloacetate: step 1/2.</text>
</comment>
<evidence type="ECO:0000259" key="5">
    <source>
        <dbReference type="PROSITE" id="PS50937"/>
    </source>
</evidence>
<dbReference type="Pfam" id="PF00285">
    <property type="entry name" value="Citrate_synt"/>
    <property type="match status" value="1"/>
</dbReference>
<dbReference type="InterPro" id="IPR009061">
    <property type="entry name" value="DNA-bd_dom_put_sf"/>
</dbReference>
<dbReference type="PANTHER" id="PTHR11739">
    <property type="entry name" value="CITRATE SYNTHASE"/>
    <property type="match status" value="1"/>
</dbReference>
<dbReference type="InterPro" id="IPR002020">
    <property type="entry name" value="Citrate_synthase"/>
</dbReference>
<dbReference type="PRINTS" id="PR00143">
    <property type="entry name" value="CITRTSNTHASE"/>
</dbReference>
<dbReference type="InterPro" id="IPR036969">
    <property type="entry name" value="Citrate_synthase_sf"/>
</dbReference>
<dbReference type="InterPro" id="IPR016143">
    <property type="entry name" value="Citrate_synth-like_sm_a-sub"/>
</dbReference>
<dbReference type="Proteomes" id="UP001139031">
    <property type="component" value="Unassembled WGS sequence"/>
</dbReference>
<evidence type="ECO:0000256" key="1">
    <source>
        <dbReference type="ARBA" id="ARBA00004751"/>
    </source>
</evidence>
<reference evidence="6" key="1">
    <citation type="submission" date="2021-08" db="EMBL/GenBank/DDBJ databases">
        <authorList>
            <person name="Stevens D.C."/>
        </authorList>
    </citation>
    <scope>NUCLEOTIDE SEQUENCE</scope>
    <source>
        <strain evidence="6">DSM 53165</strain>
    </source>
</reference>
<dbReference type="Gene3D" id="1.10.580.10">
    <property type="entry name" value="Citrate Synthase, domain 1"/>
    <property type="match status" value="1"/>
</dbReference>
<dbReference type="InterPro" id="IPR016142">
    <property type="entry name" value="Citrate_synth-like_lrg_a-sub"/>
</dbReference>
<dbReference type="RefSeq" id="WP_224194633.1">
    <property type="nucleotide sequence ID" value="NZ_JAIRAU010000036.1"/>
</dbReference>
<dbReference type="CDD" id="cd06102">
    <property type="entry name" value="citrate_synt_like_2"/>
    <property type="match status" value="1"/>
</dbReference>
<dbReference type="SMART" id="SM00422">
    <property type="entry name" value="HTH_MERR"/>
    <property type="match status" value="1"/>
</dbReference>
<dbReference type="InterPro" id="IPR041657">
    <property type="entry name" value="HTH_17"/>
</dbReference>
<comment type="caution">
    <text evidence="6">The sequence shown here is derived from an EMBL/GenBank/DDBJ whole genome shotgun (WGS) entry which is preliminary data.</text>
</comment>